<keyword evidence="1" id="KW-0472">Membrane</keyword>
<dbReference type="EMBL" id="WHWB01034750">
    <property type="protein sequence ID" value="KAJ7404800.1"/>
    <property type="molecule type" value="Genomic_DNA"/>
</dbReference>
<feature type="transmembrane region" description="Helical" evidence="1">
    <location>
        <begin position="121"/>
        <end position="141"/>
    </location>
</feature>
<name>A0ABQ9CMF0_9PASS</name>
<evidence type="ECO:0000256" key="1">
    <source>
        <dbReference type="SAM" id="Phobius"/>
    </source>
</evidence>
<feature type="transmembrane region" description="Helical" evidence="1">
    <location>
        <begin position="6"/>
        <end position="29"/>
    </location>
</feature>
<gene>
    <name evidence="2" type="ORF">WISP_143570</name>
</gene>
<protein>
    <submittedName>
        <fullName evidence="2">Uncharacterized protein</fullName>
    </submittedName>
</protein>
<keyword evidence="1" id="KW-1133">Transmembrane helix</keyword>
<proteinExistence type="predicted"/>
<accession>A0ABQ9CMF0</accession>
<organism evidence="2 3">
    <name type="scientific">Willisornis vidua</name>
    <name type="common">Xingu scale-backed antbird</name>
    <dbReference type="NCBI Taxonomy" id="1566151"/>
    <lineage>
        <taxon>Eukaryota</taxon>
        <taxon>Metazoa</taxon>
        <taxon>Chordata</taxon>
        <taxon>Craniata</taxon>
        <taxon>Vertebrata</taxon>
        <taxon>Euteleostomi</taxon>
        <taxon>Archelosauria</taxon>
        <taxon>Archosauria</taxon>
        <taxon>Dinosauria</taxon>
        <taxon>Saurischia</taxon>
        <taxon>Theropoda</taxon>
        <taxon>Coelurosauria</taxon>
        <taxon>Aves</taxon>
        <taxon>Neognathae</taxon>
        <taxon>Neoaves</taxon>
        <taxon>Telluraves</taxon>
        <taxon>Australaves</taxon>
        <taxon>Passeriformes</taxon>
        <taxon>Thamnophilidae</taxon>
        <taxon>Willisornis</taxon>
    </lineage>
</organism>
<dbReference type="PANTHER" id="PTHR12577">
    <property type="entry name" value="DACHSHUND"/>
    <property type="match status" value="1"/>
</dbReference>
<keyword evidence="3" id="KW-1185">Reference proteome</keyword>
<sequence length="143" mass="15646">MLVNGWLAEIWLGLTAAAAAAAAATNAAIAEAMKVKKIKLEAMSNYHANNNQHGADSENGDLNSSVAVVDRALFDILKNGELRVWTGHDKQRVLIFKDPADERASTIYVMLSRNDFFGYDMPTAVSVLYAVTTFFLFYSLLVA</sequence>
<dbReference type="PANTHER" id="PTHR12577:SF14">
    <property type="entry name" value="DACHSHUND HOMOLOG 1"/>
    <property type="match status" value="1"/>
</dbReference>
<evidence type="ECO:0000313" key="2">
    <source>
        <dbReference type="EMBL" id="KAJ7404800.1"/>
    </source>
</evidence>
<dbReference type="Proteomes" id="UP001145742">
    <property type="component" value="Unassembled WGS sequence"/>
</dbReference>
<evidence type="ECO:0000313" key="3">
    <source>
        <dbReference type="Proteomes" id="UP001145742"/>
    </source>
</evidence>
<reference evidence="2" key="1">
    <citation type="submission" date="2019-10" db="EMBL/GenBank/DDBJ databases">
        <authorList>
            <person name="Soares A.E.R."/>
            <person name="Aleixo A."/>
            <person name="Schneider P."/>
            <person name="Miyaki C.Y."/>
            <person name="Schneider M.P."/>
            <person name="Mello C."/>
            <person name="Vasconcelos A.T.R."/>
        </authorList>
    </citation>
    <scope>NUCLEOTIDE SEQUENCE</scope>
    <source>
        <tissue evidence="2">Muscle</tissue>
    </source>
</reference>
<comment type="caution">
    <text evidence="2">The sequence shown here is derived from an EMBL/GenBank/DDBJ whole genome shotgun (WGS) entry which is preliminary data.</text>
</comment>
<keyword evidence="1" id="KW-0812">Transmembrane</keyword>
<dbReference type="InterPro" id="IPR052417">
    <property type="entry name" value="Dachshund_domain"/>
</dbReference>